<organism evidence="2 3">
    <name type="scientific">Lasiosphaeria ovina</name>
    <dbReference type="NCBI Taxonomy" id="92902"/>
    <lineage>
        <taxon>Eukaryota</taxon>
        <taxon>Fungi</taxon>
        <taxon>Dikarya</taxon>
        <taxon>Ascomycota</taxon>
        <taxon>Pezizomycotina</taxon>
        <taxon>Sordariomycetes</taxon>
        <taxon>Sordariomycetidae</taxon>
        <taxon>Sordariales</taxon>
        <taxon>Lasiosphaeriaceae</taxon>
        <taxon>Lasiosphaeria</taxon>
    </lineage>
</organism>
<evidence type="ECO:0000313" key="3">
    <source>
        <dbReference type="Proteomes" id="UP001287356"/>
    </source>
</evidence>
<gene>
    <name evidence="2" type="ORF">B0T24DRAFT_337761</name>
</gene>
<feature type="compositionally biased region" description="Polar residues" evidence="1">
    <location>
        <begin position="56"/>
        <end position="69"/>
    </location>
</feature>
<dbReference type="EMBL" id="JAULSN010000005">
    <property type="protein sequence ID" value="KAK3371811.1"/>
    <property type="molecule type" value="Genomic_DNA"/>
</dbReference>
<feature type="region of interest" description="Disordered" evidence="1">
    <location>
        <begin position="159"/>
        <end position="197"/>
    </location>
</feature>
<evidence type="ECO:0000256" key="1">
    <source>
        <dbReference type="SAM" id="MobiDB-lite"/>
    </source>
</evidence>
<reference evidence="2" key="1">
    <citation type="journal article" date="2023" name="Mol. Phylogenet. Evol.">
        <title>Genome-scale phylogeny and comparative genomics of the fungal order Sordariales.</title>
        <authorList>
            <person name="Hensen N."/>
            <person name="Bonometti L."/>
            <person name="Westerberg I."/>
            <person name="Brannstrom I.O."/>
            <person name="Guillou S."/>
            <person name="Cros-Aarteil S."/>
            <person name="Calhoun S."/>
            <person name="Haridas S."/>
            <person name="Kuo A."/>
            <person name="Mondo S."/>
            <person name="Pangilinan J."/>
            <person name="Riley R."/>
            <person name="LaButti K."/>
            <person name="Andreopoulos B."/>
            <person name="Lipzen A."/>
            <person name="Chen C."/>
            <person name="Yan M."/>
            <person name="Daum C."/>
            <person name="Ng V."/>
            <person name="Clum A."/>
            <person name="Steindorff A."/>
            <person name="Ohm R.A."/>
            <person name="Martin F."/>
            <person name="Silar P."/>
            <person name="Natvig D.O."/>
            <person name="Lalanne C."/>
            <person name="Gautier V."/>
            <person name="Ament-Velasquez S.L."/>
            <person name="Kruys A."/>
            <person name="Hutchinson M.I."/>
            <person name="Powell A.J."/>
            <person name="Barry K."/>
            <person name="Miller A.N."/>
            <person name="Grigoriev I.V."/>
            <person name="Debuchy R."/>
            <person name="Gladieux P."/>
            <person name="Hiltunen Thoren M."/>
            <person name="Johannesson H."/>
        </authorList>
    </citation>
    <scope>NUCLEOTIDE SEQUENCE</scope>
    <source>
        <strain evidence="2">CBS 958.72</strain>
    </source>
</reference>
<feature type="region of interest" description="Disordered" evidence="1">
    <location>
        <begin position="44"/>
        <end position="72"/>
    </location>
</feature>
<protein>
    <submittedName>
        <fullName evidence="2">Uncharacterized protein</fullName>
    </submittedName>
</protein>
<dbReference type="AlphaFoldDB" id="A0AAE0K844"/>
<sequence length="210" mass="23227">MNTAALLPPWNNTCGISQHKHKHKHKQARQLSNVGIELPVAGHAKPTVPQVGGRSTRPSQVTSPTTHHTTYAPAGHTRVQLPRCALRYQTMPHYAGGCWERAPVLQPRFVCHKGTLLDTHASQSVDETAKATHLVNNTSSPYHTFLQVSRPCKVSGEFTRKTEEHRTRRNGFTLSNPQFLNKPTAKGQRKRGTGTPAEQINTKLVLLAAM</sequence>
<name>A0AAE0K844_9PEZI</name>
<keyword evidence="3" id="KW-1185">Reference proteome</keyword>
<evidence type="ECO:0000313" key="2">
    <source>
        <dbReference type="EMBL" id="KAK3371811.1"/>
    </source>
</evidence>
<proteinExistence type="predicted"/>
<comment type="caution">
    <text evidence="2">The sequence shown here is derived from an EMBL/GenBank/DDBJ whole genome shotgun (WGS) entry which is preliminary data.</text>
</comment>
<accession>A0AAE0K844</accession>
<dbReference type="Proteomes" id="UP001287356">
    <property type="component" value="Unassembled WGS sequence"/>
</dbReference>
<feature type="compositionally biased region" description="Polar residues" evidence="1">
    <location>
        <begin position="170"/>
        <end position="181"/>
    </location>
</feature>
<reference evidence="2" key="2">
    <citation type="submission" date="2023-06" db="EMBL/GenBank/DDBJ databases">
        <authorList>
            <consortium name="Lawrence Berkeley National Laboratory"/>
            <person name="Haridas S."/>
            <person name="Hensen N."/>
            <person name="Bonometti L."/>
            <person name="Westerberg I."/>
            <person name="Brannstrom I.O."/>
            <person name="Guillou S."/>
            <person name="Cros-Aarteil S."/>
            <person name="Calhoun S."/>
            <person name="Kuo A."/>
            <person name="Mondo S."/>
            <person name="Pangilinan J."/>
            <person name="Riley R."/>
            <person name="Labutti K."/>
            <person name="Andreopoulos B."/>
            <person name="Lipzen A."/>
            <person name="Chen C."/>
            <person name="Yanf M."/>
            <person name="Daum C."/>
            <person name="Ng V."/>
            <person name="Clum A."/>
            <person name="Steindorff A."/>
            <person name="Ohm R."/>
            <person name="Martin F."/>
            <person name="Silar P."/>
            <person name="Natvig D."/>
            <person name="Lalanne C."/>
            <person name="Gautier V."/>
            <person name="Ament-Velasquez S.L."/>
            <person name="Kruys A."/>
            <person name="Hutchinson M.I."/>
            <person name="Powell A.J."/>
            <person name="Barry K."/>
            <person name="Miller A.N."/>
            <person name="Grigoriev I.V."/>
            <person name="Debuchy R."/>
            <person name="Gladieux P."/>
            <person name="Thoren M.H."/>
            <person name="Johannesson H."/>
        </authorList>
    </citation>
    <scope>NUCLEOTIDE SEQUENCE</scope>
    <source>
        <strain evidence="2">CBS 958.72</strain>
    </source>
</reference>